<keyword evidence="1" id="KW-0418">Kinase</keyword>
<accession>A0ACC7NTI4</accession>
<comment type="caution">
    <text evidence="1">The sequence shown here is derived from an EMBL/GenBank/DDBJ whole genome shotgun (WGS) entry which is preliminary data.</text>
</comment>
<dbReference type="Proteomes" id="UP001631969">
    <property type="component" value="Unassembled WGS sequence"/>
</dbReference>
<reference evidence="1" key="1">
    <citation type="submission" date="2024-12" db="EMBL/GenBank/DDBJ databases">
        <authorList>
            <person name="Wu N."/>
        </authorList>
    </citation>
    <scope>NUCLEOTIDE SEQUENCE</scope>
    <source>
        <strain evidence="1">P15</strain>
    </source>
</reference>
<organism evidence="1 2">
    <name type="scientific">Paenibacillus mesotrionivorans</name>
    <dbReference type="NCBI Taxonomy" id="3160968"/>
    <lineage>
        <taxon>Bacteria</taxon>
        <taxon>Bacillati</taxon>
        <taxon>Bacillota</taxon>
        <taxon>Bacilli</taxon>
        <taxon>Bacillales</taxon>
        <taxon>Paenibacillaceae</taxon>
        <taxon>Paenibacillus</taxon>
    </lineage>
</organism>
<protein>
    <submittedName>
        <fullName evidence="1">Sensor histidine kinase</fullName>
    </submittedName>
</protein>
<gene>
    <name evidence="1" type="ORF">ACI1P1_03560</name>
</gene>
<evidence type="ECO:0000313" key="2">
    <source>
        <dbReference type="Proteomes" id="UP001631969"/>
    </source>
</evidence>
<sequence length="512" mass="57909">MKLKPGIRRLLFWNRLQRLASICRRAAETTRLSIIRSIRLQLMFTFVLCLSAAALVYVAVNVFFGELNRSPVLDYQYGIEKIDDQARAIASYIKTPDVSYQGITDYITRNAGFSGNKVLLTDLEGKVFFKTPDAIETQVDIHSIISKAMERRYTSTPVQEFTSFYPVDLKDQPAYLIVSGVPQPSISYKRGSSPFTLMTAIAAFIFLFYWLTKRKMDYIEELASGLQEISKGNLQFRVPLRSKDELASLASTINRMTAALQTTMEEERRAERTKNELITNVSHDLRTPLTLIMGYLRLLKDRHFEDEAQAHNYAQIAYSKSEKLKVLIDDLFEYTKLSNQIVNMNLERVCVNELLEQLTEELVTYAEESALVLVKDILSERLYAMIDAAQMIRVAENLLVNAVKYSHKPGVVTVKMDRDNGYARVCIINQGDPISEDELHRVFDRFYRVDTARTSAGGGSGLGLAIAKSIVEAHSGKIWAECEGNEIRFCVLIPLDLPAGPELGPGSKRPRP</sequence>
<evidence type="ECO:0000313" key="1">
    <source>
        <dbReference type="EMBL" id="MFM9327371.1"/>
    </source>
</evidence>
<keyword evidence="2" id="KW-1185">Reference proteome</keyword>
<keyword evidence="1" id="KW-0808">Transferase</keyword>
<name>A0ACC7NTI4_9BACL</name>
<proteinExistence type="predicted"/>
<dbReference type="EMBL" id="JBJURJ010000002">
    <property type="protein sequence ID" value="MFM9327371.1"/>
    <property type="molecule type" value="Genomic_DNA"/>
</dbReference>